<proteinExistence type="predicted"/>
<dbReference type="EMBL" id="QRQQ01000012">
    <property type="protein sequence ID" value="RHN14412.1"/>
    <property type="molecule type" value="Genomic_DNA"/>
</dbReference>
<reference evidence="2 3" key="1">
    <citation type="submission" date="2018-08" db="EMBL/GenBank/DDBJ databases">
        <title>A genome reference for cultivated species of the human gut microbiota.</title>
        <authorList>
            <person name="Zou Y."/>
            <person name="Xue W."/>
            <person name="Luo G."/>
        </authorList>
    </citation>
    <scope>NUCLEOTIDE SEQUENCE [LARGE SCALE GENOMIC DNA]</scope>
    <source>
        <strain evidence="2 3">AF31-13BH</strain>
    </source>
</reference>
<evidence type="ECO:0000313" key="2">
    <source>
        <dbReference type="EMBL" id="RHN14412.1"/>
    </source>
</evidence>
<sequence>MNKIFKKVISLALIGTLCIGASTTTFASELSPEAKAEATQTNESERKVNWWQVGWKVLSDYFEKLIDLDGQSVKDSNWAYLVSPSIEFNTGEMGNEVYFKPEVNNSVGSMRMHGHRVIFVDIFAKINLILSDANNDTVSSAVTETNQYMFYDKKASDPAGKWKAQFISSESFKWQCYYAHYYNANTRSALPEVEDGFYFGDNNRVFQFSENPSPATLANNKILTMTELNNQFINPADGEAVDYLKDYAPGDEVHFADKVIDITYNADEKATTIFFDEKVSGDLIGWKFNGDLTNEYAIGDTVSLNFNVVKIGEYNNIIFESLDYFEEAFSHEDGGKYPDINNYR</sequence>
<evidence type="ECO:0000313" key="3">
    <source>
        <dbReference type="Proteomes" id="UP000285652"/>
    </source>
</evidence>
<dbReference type="Proteomes" id="UP000285652">
    <property type="component" value="Unassembled WGS sequence"/>
</dbReference>
<accession>A0A415U8L9</accession>
<dbReference type="RefSeq" id="WP_118447846.1">
    <property type="nucleotide sequence ID" value="NZ_QRQQ01000012.1"/>
</dbReference>
<keyword evidence="1" id="KW-0732">Signal</keyword>
<protein>
    <submittedName>
        <fullName evidence="2">Uncharacterized protein</fullName>
    </submittedName>
</protein>
<feature type="chain" id="PRO_5019185789" evidence="1">
    <location>
        <begin position="28"/>
        <end position="344"/>
    </location>
</feature>
<feature type="signal peptide" evidence="1">
    <location>
        <begin position="1"/>
        <end position="27"/>
    </location>
</feature>
<comment type="caution">
    <text evidence="2">The sequence shown here is derived from an EMBL/GenBank/DDBJ whole genome shotgun (WGS) entry which is preliminary data.</text>
</comment>
<gene>
    <name evidence="2" type="ORF">DWZ24_12205</name>
</gene>
<name>A0A415U8L9_9FIRM</name>
<organism evidence="2 3">
    <name type="scientific">Dorea formicigenerans</name>
    <dbReference type="NCBI Taxonomy" id="39486"/>
    <lineage>
        <taxon>Bacteria</taxon>
        <taxon>Bacillati</taxon>
        <taxon>Bacillota</taxon>
        <taxon>Clostridia</taxon>
        <taxon>Lachnospirales</taxon>
        <taxon>Lachnospiraceae</taxon>
        <taxon>Dorea</taxon>
    </lineage>
</organism>
<dbReference type="AlphaFoldDB" id="A0A415U8L9"/>
<evidence type="ECO:0000256" key="1">
    <source>
        <dbReference type="SAM" id="SignalP"/>
    </source>
</evidence>